<keyword evidence="3" id="KW-1185">Reference proteome</keyword>
<evidence type="ECO:0008006" key="4">
    <source>
        <dbReference type="Google" id="ProtNLM"/>
    </source>
</evidence>
<gene>
    <name evidence="2" type="ORF">HGM15179_018565</name>
</gene>
<dbReference type="GO" id="GO:0061343">
    <property type="term" value="P:cell adhesion involved in heart morphogenesis"/>
    <property type="evidence" value="ECO:0007669"/>
    <property type="project" value="TreeGrafter"/>
</dbReference>
<dbReference type="Proteomes" id="UP000796761">
    <property type="component" value="Unassembled WGS sequence"/>
</dbReference>
<evidence type="ECO:0000313" key="3">
    <source>
        <dbReference type="Proteomes" id="UP000796761"/>
    </source>
</evidence>
<dbReference type="OrthoDB" id="10067229at2759"/>
<organism evidence="2 3">
    <name type="scientific">Zosterops borbonicus</name>
    <dbReference type="NCBI Taxonomy" id="364589"/>
    <lineage>
        <taxon>Eukaryota</taxon>
        <taxon>Metazoa</taxon>
        <taxon>Chordata</taxon>
        <taxon>Craniata</taxon>
        <taxon>Vertebrata</taxon>
        <taxon>Euteleostomi</taxon>
        <taxon>Archelosauria</taxon>
        <taxon>Archosauria</taxon>
        <taxon>Dinosauria</taxon>
        <taxon>Saurischia</taxon>
        <taxon>Theropoda</taxon>
        <taxon>Coelurosauria</taxon>
        <taxon>Aves</taxon>
        <taxon>Neognathae</taxon>
        <taxon>Neoaves</taxon>
        <taxon>Telluraves</taxon>
        <taxon>Australaves</taxon>
        <taxon>Passeriformes</taxon>
        <taxon>Sylvioidea</taxon>
        <taxon>Zosteropidae</taxon>
        <taxon>Zosterops</taxon>
    </lineage>
</organism>
<dbReference type="AlphaFoldDB" id="A0A8K1DAV4"/>
<dbReference type="EMBL" id="SWJQ01001320">
    <property type="protein sequence ID" value="TRZ08540.1"/>
    <property type="molecule type" value="Genomic_DNA"/>
</dbReference>
<dbReference type="GO" id="GO:0007508">
    <property type="term" value="P:larval heart development"/>
    <property type="evidence" value="ECO:0007669"/>
    <property type="project" value="TreeGrafter"/>
</dbReference>
<dbReference type="PANTHER" id="PTHR33395:SF22">
    <property type="entry name" value="REVERSE TRANSCRIPTASE DOMAIN-CONTAINING PROTEIN"/>
    <property type="match status" value="1"/>
</dbReference>
<sequence length="485" mass="53776">MKFNKGKCNKVLHLGKNNLVHQHRLGADLMESSPAEKDLGVLVDNKLSMSQQCVPVAKKANEILACIGKSVASRSREDPVTGHQREEISACPSGSPREEVVDCDKLALLAARALLTHIQLSINQDPQVPFCIAALQLLIPQSVCTSRVALSQVQNLEITLVKLHMVGDFPAFSFIEVPVQGLPVFKEGLESEVAIGGHLGHSDHEAIEFKISGERRKSASKTSTLSMRRGDFKLLRELDEDDHLTNRNMDKADVFNTFFASVVSADDRPRGSQCPEWGDPGCGNDKCPVNPELVRELLLQLDSDKSMGSDGIHPKVLKELAHVITMPLSMIFEWSWKSGEVPVHWKLANSVPIFMKGKKDDPEFKKCLDNALSADDRPRGSQCPEWGDPGCGNDKCPVNPELVRELLLQLDSDKSMGSDGIHPKVLKELAHVITMPLSMIFEWSWKSGEVPVHWKLANSVPIFMKGKKDDPEFKKCLDNALRYMV</sequence>
<accession>A0A8K1DAV4</accession>
<evidence type="ECO:0000313" key="2">
    <source>
        <dbReference type="EMBL" id="TRZ08540.1"/>
    </source>
</evidence>
<proteinExistence type="predicted"/>
<name>A0A8K1DAV4_9PASS</name>
<reference evidence="2" key="1">
    <citation type="submission" date="2019-04" db="EMBL/GenBank/DDBJ databases">
        <title>Genome assembly of Zosterops borbonicus 15179.</title>
        <authorList>
            <person name="Leroy T."/>
            <person name="Anselmetti Y."/>
            <person name="Tilak M.-K."/>
            <person name="Nabholz B."/>
        </authorList>
    </citation>
    <scope>NUCLEOTIDE SEQUENCE</scope>
    <source>
        <strain evidence="2">HGM_15179</strain>
        <tissue evidence="2">Muscle</tissue>
    </source>
</reference>
<comment type="caution">
    <text evidence="2">The sequence shown here is derived from an EMBL/GenBank/DDBJ whole genome shotgun (WGS) entry which is preliminary data.</text>
</comment>
<dbReference type="PANTHER" id="PTHR33395">
    <property type="entry name" value="TRANSCRIPTASE, PUTATIVE-RELATED-RELATED"/>
    <property type="match status" value="1"/>
</dbReference>
<feature type="compositionally biased region" description="Basic and acidic residues" evidence="1">
    <location>
        <begin position="76"/>
        <end position="88"/>
    </location>
</feature>
<protein>
    <recommendedName>
        <fullName evidence="4">RNA-directed DNA polymerase from mobile element jockey</fullName>
    </recommendedName>
</protein>
<evidence type="ECO:0000256" key="1">
    <source>
        <dbReference type="SAM" id="MobiDB-lite"/>
    </source>
</evidence>
<feature type="region of interest" description="Disordered" evidence="1">
    <location>
        <begin position="76"/>
        <end position="96"/>
    </location>
</feature>
<dbReference type="GO" id="GO:0031012">
    <property type="term" value="C:extracellular matrix"/>
    <property type="evidence" value="ECO:0007669"/>
    <property type="project" value="TreeGrafter"/>
</dbReference>